<dbReference type="EMBL" id="JACRTA010000001">
    <property type="protein sequence ID" value="MBC8567938.1"/>
    <property type="molecule type" value="Genomic_DNA"/>
</dbReference>
<keyword evidence="8" id="KW-1185">Reference proteome</keyword>
<evidence type="ECO:0000256" key="1">
    <source>
        <dbReference type="ARBA" id="ARBA00004453"/>
    </source>
</evidence>
<dbReference type="InterPro" id="IPR004437">
    <property type="entry name" value="ParB/RepB/Spo0J"/>
</dbReference>
<dbReference type="PANTHER" id="PTHR33375">
    <property type="entry name" value="CHROMOSOME-PARTITIONING PROTEIN PARB-RELATED"/>
    <property type="match status" value="1"/>
</dbReference>
<dbReference type="CDD" id="cd16393">
    <property type="entry name" value="SPO0J_N"/>
    <property type="match status" value="1"/>
</dbReference>
<dbReference type="InterPro" id="IPR050336">
    <property type="entry name" value="Chromosome_partition/occlusion"/>
</dbReference>
<comment type="similarity">
    <text evidence="2">Belongs to the ParB family.</text>
</comment>
<dbReference type="FunFam" id="3.90.1530.30:FF:000001">
    <property type="entry name" value="Chromosome partitioning protein ParB"/>
    <property type="match status" value="1"/>
</dbReference>
<dbReference type="FunFam" id="1.10.10.2830:FF:000001">
    <property type="entry name" value="Chromosome partitioning protein ParB"/>
    <property type="match status" value="1"/>
</dbReference>
<dbReference type="RefSeq" id="WP_177268178.1">
    <property type="nucleotide sequence ID" value="NZ_JACRTA010000001.1"/>
</dbReference>
<evidence type="ECO:0000313" key="7">
    <source>
        <dbReference type="EMBL" id="MBC8567938.1"/>
    </source>
</evidence>
<comment type="subcellular location">
    <subcellularLocation>
        <location evidence="1">Cytoplasm</location>
        <location evidence="1">Nucleoid</location>
    </subcellularLocation>
</comment>
<dbReference type="Pfam" id="PF02195">
    <property type="entry name" value="ParB_N"/>
    <property type="match status" value="1"/>
</dbReference>
<gene>
    <name evidence="7" type="ORF">H8692_04045</name>
</gene>
<protein>
    <submittedName>
        <fullName evidence="7">ParB/RepB/Spo0J family partition protein</fullName>
    </submittedName>
</protein>
<dbReference type="InterPro" id="IPR003115">
    <property type="entry name" value="ParB_N"/>
</dbReference>
<dbReference type="SUPFAM" id="SSF110849">
    <property type="entry name" value="ParB/Sulfiredoxin"/>
    <property type="match status" value="1"/>
</dbReference>
<sequence>MAAPKKTRGLGKGLDALFGDAEVSLSVKKEEKSEGNEQKKAKANINEEKFPQEAGGIEYIDINNIKPNSGQPRKTFDEEKLQELASSIEEHGLIQPIVLRKAKNGYEIVAGERRWRAARLIGIKELPCIIRDLTDEENMLLAIIENMQREDLNPIEEAEGISQMMNTYGLTQEQVSKSLGKSRPYIANSLRLLKLADIVKGYLSEGLLTSGHARALAAISDEKKQIALADIAVKEGLSVRQMEKLAQENKKDKGTARSRDKAKNADVKRVEEDLKEILGTKVNLNRRGKKGKIEIEFYSKEDLERLIELLKTLN</sequence>
<proteinExistence type="inferred from homology"/>
<evidence type="ECO:0000259" key="6">
    <source>
        <dbReference type="SMART" id="SM00470"/>
    </source>
</evidence>
<dbReference type="Gene3D" id="3.90.1530.30">
    <property type="match status" value="1"/>
</dbReference>
<dbReference type="Gene3D" id="1.10.10.2830">
    <property type="match status" value="1"/>
</dbReference>
<dbReference type="GO" id="GO:0009295">
    <property type="term" value="C:nucleoid"/>
    <property type="evidence" value="ECO:0007669"/>
    <property type="project" value="UniProtKB-SubCell"/>
</dbReference>
<dbReference type="Proteomes" id="UP000610862">
    <property type="component" value="Unassembled WGS sequence"/>
</dbReference>
<feature type="region of interest" description="Disordered" evidence="5">
    <location>
        <begin position="247"/>
        <end position="267"/>
    </location>
</feature>
<name>A0A926E7Q9_9FIRM</name>
<evidence type="ECO:0000256" key="3">
    <source>
        <dbReference type="ARBA" id="ARBA00022829"/>
    </source>
</evidence>
<dbReference type="InterPro" id="IPR036086">
    <property type="entry name" value="ParB/Sulfiredoxin_sf"/>
</dbReference>
<organism evidence="7 8">
    <name type="scientific">Lentihominibacter hominis</name>
    <dbReference type="NCBI Taxonomy" id="2763645"/>
    <lineage>
        <taxon>Bacteria</taxon>
        <taxon>Bacillati</taxon>
        <taxon>Bacillota</taxon>
        <taxon>Clostridia</taxon>
        <taxon>Peptostreptococcales</taxon>
        <taxon>Anaerovoracaceae</taxon>
        <taxon>Lentihominibacter</taxon>
    </lineage>
</organism>
<dbReference type="GO" id="GO:0007059">
    <property type="term" value="P:chromosome segregation"/>
    <property type="evidence" value="ECO:0007669"/>
    <property type="project" value="UniProtKB-KW"/>
</dbReference>
<comment type="caution">
    <text evidence="7">The sequence shown here is derived from an EMBL/GenBank/DDBJ whole genome shotgun (WGS) entry which is preliminary data.</text>
</comment>
<dbReference type="Pfam" id="PF23552">
    <property type="entry name" value="ParB_C"/>
    <property type="match status" value="1"/>
</dbReference>
<evidence type="ECO:0000256" key="5">
    <source>
        <dbReference type="SAM" id="MobiDB-lite"/>
    </source>
</evidence>
<evidence type="ECO:0000256" key="4">
    <source>
        <dbReference type="ARBA" id="ARBA00023125"/>
    </source>
</evidence>
<evidence type="ECO:0000313" key="8">
    <source>
        <dbReference type="Proteomes" id="UP000610862"/>
    </source>
</evidence>
<dbReference type="GO" id="GO:0045881">
    <property type="term" value="P:positive regulation of sporulation resulting in formation of a cellular spore"/>
    <property type="evidence" value="ECO:0007669"/>
    <property type="project" value="TreeGrafter"/>
</dbReference>
<dbReference type="InterPro" id="IPR041468">
    <property type="entry name" value="HTH_ParB/Spo0J"/>
</dbReference>
<keyword evidence="4" id="KW-0238">DNA-binding</keyword>
<dbReference type="GO" id="GO:0003677">
    <property type="term" value="F:DNA binding"/>
    <property type="evidence" value="ECO:0007669"/>
    <property type="project" value="UniProtKB-KW"/>
</dbReference>
<reference evidence="7" key="1">
    <citation type="submission" date="2020-08" db="EMBL/GenBank/DDBJ databases">
        <title>Genome public.</title>
        <authorList>
            <person name="Liu C."/>
            <person name="Sun Q."/>
        </authorList>
    </citation>
    <scope>NUCLEOTIDE SEQUENCE</scope>
    <source>
        <strain evidence="7">NSJ-24</strain>
    </source>
</reference>
<dbReference type="GO" id="GO:0005694">
    <property type="term" value="C:chromosome"/>
    <property type="evidence" value="ECO:0007669"/>
    <property type="project" value="TreeGrafter"/>
</dbReference>
<dbReference type="Pfam" id="PF17762">
    <property type="entry name" value="HTH_ParB"/>
    <property type="match status" value="1"/>
</dbReference>
<dbReference type="SMART" id="SM00470">
    <property type="entry name" value="ParB"/>
    <property type="match status" value="1"/>
</dbReference>
<dbReference type="AlphaFoldDB" id="A0A926E7Q9"/>
<feature type="domain" description="ParB-like N-terminal" evidence="6">
    <location>
        <begin position="58"/>
        <end position="147"/>
    </location>
</feature>
<dbReference type="PANTHER" id="PTHR33375:SF1">
    <property type="entry name" value="CHROMOSOME-PARTITIONING PROTEIN PARB-RELATED"/>
    <property type="match status" value="1"/>
</dbReference>
<evidence type="ECO:0000256" key="2">
    <source>
        <dbReference type="ARBA" id="ARBA00006295"/>
    </source>
</evidence>
<dbReference type="InterPro" id="IPR057240">
    <property type="entry name" value="ParB_dimer_C"/>
</dbReference>
<keyword evidence="3" id="KW-0159">Chromosome partition</keyword>
<feature type="region of interest" description="Disordered" evidence="5">
    <location>
        <begin position="29"/>
        <end position="48"/>
    </location>
</feature>
<dbReference type="NCBIfam" id="TIGR00180">
    <property type="entry name" value="parB_part"/>
    <property type="match status" value="1"/>
</dbReference>
<accession>A0A926E7Q9</accession>